<dbReference type="EMBL" id="CAFAAB010000166">
    <property type="protein sequence ID" value="CAB4791466.1"/>
    <property type="molecule type" value="Genomic_DNA"/>
</dbReference>
<dbReference type="AlphaFoldDB" id="A0A6J6X819"/>
<keyword evidence="1" id="KW-0472">Membrane</keyword>
<reference evidence="2" key="1">
    <citation type="submission" date="2020-05" db="EMBL/GenBank/DDBJ databases">
        <authorList>
            <person name="Chiriac C."/>
            <person name="Salcher M."/>
            <person name="Ghai R."/>
            <person name="Kavagutti S V."/>
        </authorList>
    </citation>
    <scope>NUCLEOTIDE SEQUENCE</scope>
</reference>
<name>A0A6J6X819_9ZZZZ</name>
<organism evidence="2">
    <name type="scientific">freshwater metagenome</name>
    <dbReference type="NCBI Taxonomy" id="449393"/>
    <lineage>
        <taxon>unclassified sequences</taxon>
        <taxon>metagenomes</taxon>
        <taxon>ecological metagenomes</taxon>
    </lineage>
</organism>
<sequence length="188" mass="19383">MNSPECLAATGSPLWLLVAIGVSLVVTGLVLWRRPFVRAIAIVALLSGTTLTLQGHNQDGARAACPPDSSSLISGTFTFVGHQATAGDLPQLTASNGASTITATWGPLMWNGNDTEVSFSFPDATAGSWTYSVIQTAATPLEFFDSSLGFSVNSSPMLTGGPFDATTTSASTVTTSPVSFTFRVSVGT</sequence>
<feature type="transmembrane region" description="Helical" evidence="1">
    <location>
        <begin position="12"/>
        <end position="32"/>
    </location>
</feature>
<gene>
    <name evidence="2" type="ORF">UFOPK2958_01236</name>
</gene>
<accession>A0A6J6X819</accession>
<evidence type="ECO:0000313" key="2">
    <source>
        <dbReference type="EMBL" id="CAB4791466.1"/>
    </source>
</evidence>
<keyword evidence="1" id="KW-0812">Transmembrane</keyword>
<keyword evidence="1" id="KW-1133">Transmembrane helix</keyword>
<proteinExistence type="predicted"/>
<evidence type="ECO:0000256" key="1">
    <source>
        <dbReference type="SAM" id="Phobius"/>
    </source>
</evidence>
<protein>
    <submittedName>
        <fullName evidence="2">Unannotated protein</fullName>
    </submittedName>
</protein>